<keyword evidence="3" id="KW-0255">Endonuclease</keyword>
<feature type="signal peptide" evidence="1">
    <location>
        <begin position="1"/>
        <end position="29"/>
    </location>
</feature>
<proteinExistence type="predicted"/>
<feature type="chain" id="PRO_5046650382" evidence="1">
    <location>
        <begin position="30"/>
        <end position="237"/>
    </location>
</feature>
<accession>A0ABP6CR32</accession>
<evidence type="ECO:0000256" key="1">
    <source>
        <dbReference type="SAM" id="SignalP"/>
    </source>
</evidence>
<dbReference type="GO" id="GO:0004519">
    <property type="term" value="F:endonuclease activity"/>
    <property type="evidence" value="ECO:0007669"/>
    <property type="project" value="UniProtKB-KW"/>
</dbReference>
<dbReference type="InterPro" id="IPR011089">
    <property type="entry name" value="GmrSD_C"/>
</dbReference>
<protein>
    <submittedName>
        <fullName evidence="3">HNH endonuclease family protein</fullName>
    </submittedName>
</protein>
<evidence type="ECO:0000313" key="3">
    <source>
        <dbReference type="EMBL" id="GAA2626438.1"/>
    </source>
</evidence>
<keyword evidence="3" id="KW-0540">Nuclease</keyword>
<dbReference type="Proteomes" id="UP001501509">
    <property type="component" value="Unassembled WGS sequence"/>
</dbReference>
<evidence type="ECO:0000313" key="4">
    <source>
        <dbReference type="Proteomes" id="UP001501509"/>
    </source>
</evidence>
<dbReference type="PANTHER" id="PTHR24094:SF15">
    <property type="entry name" value="AMP-DEPENDENT SYNTHETASE_LIGASE DOMAIN-CONTAINING PROTEIN-RELATED"/>
    <property type="match status" value="1"/>
</dbReference>
<keyword evidence="4" id="KW-1185">Reference proteome</keyword>
<reference evidence="4" key="1">
    <citation type="journal article" date="2019" name="Int. J. Syst. Evol. Microbiol.">
        <title>The Global Catalogue of Microorganisms (GCM) 10K type strain sequencing project: providing services to taxonomists for standard genome sequencing and annotation.</title>
        <authorList>
            <consortium name="The Broad Institute Genomics Platform"/>
            <consortium name="The Broad Institute Genome Sequencing Center for Infectious Disease"/>
            <person name="Wu L."/>
            <person name="Ma J."/>
        </authorList>
    </citation>
    <scope>NUCLEOTIDE SEQUENCE [LARGE SCALE GENOMIC DNA]</scope>
    <source>
        <strain evidence="4">JCM 6833</strain>
    </source>
</reference>
<feature type="domain" description="GmrSD restriction endonucleases C-terminal" evidence="2">
    <location>
        <begin position="116"/>
        <end position="216"/>
    </location>
</feature>
<comment type="caution">
    <text evidence="3">The sequence shown here is derived from an EMBL/GenBank/DDBJ whole genome shotgun (WGS) entry which is preliminary data.</text>
</comment>
<organism evidence="3 4">
    <name type="scientific">Actinomadura fulvescens</name>
    <dbReference type="NCBI Taxonomy" id="46160"/>
    <lineage>
        <taxon>Bacteria</taxon>
        <taxon>Bacillati</taxon>
        <taxon>Actinomycetota</taxon>
        <taxon>Actinomycetes</taxon>
        <taxon>Streptosporangiales</taxon>
        <taxon>Thermomonosporaceae</taxon>
        <taxon>Actinomadura</taxon>
    </lineage>
</organism>
<sequence length="237" mass="25457">MRLRTPSTLLPTALAAAMALFALVPSAPAAASAPAGAAAIAAAAPPPLLVEAITQLPVSQENRAGYKRTSFRHWIDADRDGCHTRHEVLLAEAIQAPDQGARCALSGAVWWSYYDDITITEPAQLDVDHLVPLAEAWDSGASAWDAARRQAYANDLDDARHLVAVTARSNRQKADQDPATWLPPHPAARCRYAIEWVSVKRRWQLAVDNAEKTALHTLAGGCPGAHLTTDPAAARNR</sequence>
<evidence type="ECO:0000259" key="2">
    <source>
        <dbReference type="Pfam" id="PF07510"/>
    </source>
</evidence>
<gene>
    <name evidence="3" type="ORF">GCM10010411_74210</name>
</gene>
<dbReference type="PANTHER" id="PTHR24094">
    <property type="entry name" value="SECRETED PROTEIN"/>
    <property type="match status" value="1"/>
</dbReference>
<dbReference type="Pfam" id="PF07510">
    <property type="entry name" value="GmrSD_C"/>
    <property type="match status" value="1"/>
</dbReference>
<dbReference type="EMBL" id="BAAATD010000013">
    <property type="protein sequence ID" value="GAA2626438.1"/>
    <property type="molecule type" value="Genomic_DNA"/>
</dbReference>
<name>A0ABP6CR32_9ACTN</name>
<keyword evidence="3" id="KW-0378">Hydrolase</keyword>
<keyword evidence="1" id="KW-0732">Signal</keyword>
<dbReference type="RefSeq" id="WP_344547177.1">
    <property type="nucleotide sequence ID" value="NZ_BAAATD010000013.1"/>
</dbReference>